<gene>
    <name evidence="2" type="ORF">AZ78_4217</name>
</gene>
<dbReference type="Proteomes" id="UP000023435">
    <property type="component" value="Unassembled WGS sequence"/>
</dbReference>
<dbReference type="RefSeq" id="WP_036104712.1">
    <property type="nucleotide sequence ID" value="NZ_JAJA02000001.1"/>
</dbReference>
<evidence type="ECO:0000313" key="2">
    <source>
        <dbReference type="EMBL" id="KWS06661.1"/>
    </source>
</evidence>
<proteinExistence type="predicted"/>
<dbReference type="OrthoDB" id="6026719at2"/>
<keyword evidence="1" id="KW-0812">Transmembrane</keyword>
<sequence length="135" mass="13841">MPILLPILAFIALLAFAPEAAMKLGAWFAVTTVTVRISADKLVGCAVSYGEAAWAVIYAAIAPVLVIFGLLSFGASTGITQFQGAGTIVILAILLGSFIAAFMLALHTSFKDSAIIAAVTTVTSVALALLIRGLT</sequence>
<dbReference type="AlphaFoldDB" id="A0A108UCJ5"/>
<keyword evidence="1" id="KW-0472">Membrane</keyword>
<dbReference type="GeneID" id="97905005"/>
<accession>A0A108UCJ5</accession>
<reference evidence="2 3" key="1">
    <citation type="journal article" date="2014" name="Genome Announc.">
        <title>Draft Genome Sequence of Lysobacter capsici AZ78, a Bacterium Antagonistic to Plant-Pathogenic Oomycetes.</title>
        <authorList>
            <person name="Puopolo G."/>
            <person name="Sonego P."/>
            <person name="Engelen K."/>
            <person name="Pertot I."/>
        </authorList>
    </citation>
    <scope>NUCLEOTIDE SEQUENCE [LARGE SCALE GENOMIC DNA]</scope>
    <source>
        <strain evidence="2 3">AZ78</strain>
    </source>
</reference>
<comment type="caution">
    <text evidence="2">The sequence shown here is derived from an EMBL/GenBank/DDBJ whole genome shotgun (WGS) entry which is preliminary data.</text>
</comment>
<evidence type="ECO:0000313" key="3">
    <source>
        <dbReference type="Proteomes" id="UP000023435"/>
    </source>
</evidence>
<protein>
    <submittedName>
        <fullName evidence="2">Uncharacterized protein</fullName>
    </submittedName>
</protein>
<dbReference type="EMBL" id="JAJA02000001">
    <property type="protein sequence ID" value="KWS06661.1"/>
    <property type="molecule type" value="Genomic_DNA"/>
</dbReference>
<feature type="transmembrane region" description="Helical" evidence="1">
    <location>
        <begin position="85"/>
        <end position="107"/>
    </location>
</feature>
<keyword evidence="3" id="KW-1185">Reference proteome</keyword>
<keyword evidence="1" id="KW-1133">Transmembrane helix</keyword>
<feature type="transmembrane region" description="Helical" evidence="1">
    <location>
        <begin position="113"/>
        <end position="131"/>
    </location>
</feature>
<name>A0A108UCJ5_9GAMM</name>
<evidence type="ECO:0000256" key="1">
    <source>
        <dbReference type="SAM" id="Phobius"/>
    </source>
</evidence>
<feature type="transmembrane region" description="Helical" evidence="1">
    <location>
        <begin position="52"/>
        <end position="73"/>
    </location>
</feature>
<organism evidence="2 3">
    <name type="scientific">Lysobacter capsici AZ78</name>
    <dbReference type="NCBI Taxonomy" id="1444315"/>
    <lineage>
        <taxon>Bacteria</taxon>
        <taxon>Pseudomonadati</taxon>
        <taxon>Pseudomonadota</taxon>
        <taxon>Gammaproteobacteria</taxon>
        <taxon>Lysobacterales</taxon>
        <taxon>Lysobacteraceae</taxon>
        <taxon>Lysobacter</taxon>
    </lineage>
</organism>